<accession>A0AC34Q8J2</accession>
<dbReference type="Proteomes" id="UP000887576">
    <property type="component" value="Unplaced"/>
</dbReference>
<proteinExistence type="predicted"/>
<name>A0AC34Q8J2_9BILA</name>
<sequence length="429" mass="49023">MELPKMWLIQLVLMFCCFYVSSSLTCEGYNGTCSGHCYEEFDYSFAYRVGAGCWTTSPIPTIGRDKSYSYCSTDGCNNKYNVKDQRGKIKCYGNDSKIVENCDMCISSTINTGCRHKNAPSSGGQNATHGHWFRCYGELCNTNEKKKWRKCYVGEYGDCSWTYEHKESSGLAEKECDQWHAQNICVQQIWTHKTNKARGVCHKFRCYHQLMNHGYELVYKQFPNLNDTSEMTDEIQDANVTVKQCVTKGNQNCFKIEPPPKIKCYVSNNASLGDLKECNFFVTRCRLTRSKSGNAVTSRNGCSPANILFDSEEVYCYDTTGDTQTCDILVFFHKPKETYCHGWDKYCYKAVLNGTCTWYDCDLFDNRRFSQKDNIQYNYTRPDNNAIVFPVDHHRCAGENCNTPKDSANDLGSNLALMLLAIGLLNVLE</sequence>
<evidence type="ECO:0000313" key="2">
    <source>
        <dbReference type="WBParaSite" id="JU765_v2.g13863.t1"/>
    </source>
</evidence>
<evidence type="ECO:0000313" key="1">
    <source>
        <dbReference type="Proteomes" id="UP000887576"/>
    </source>
</evidence>
<dbReference type="WBParaSite" id="JU765_v2.g13863.t1">
    <property type="protein sequence ID" value="JU765_v2.g13863.t1"/>
    <property type="gene ID" value="JU765_v2.g13863"/>
</dbReference>
<organism evidence="1 2">
    <name type="scientific">Panagrolaimus sp. JU765</name>
    <dbReference type="NCBI Taxonomy" id="591449"/>
    <lineage>
        <taxon>Eukaryota</taxon>
        <taxon>Metazoa</taxon>
        <taxon>Ecdysozoa</taxon>
        <taxon>Nematoda</taxon>
        <taxon>Chromadorea</taxon>
        <taxon>Rhabditida</taxon>
        <taxon>Tylenchina</taxon>
        <taxon>Panagrolaimomorpha</taxon>
        <taxon>Panagrolaimoidea</taxon>
        <taxon>Panagrolaimidae</taxon>
        <taxon>Panagrolaimus</taxon>
    </lineage>
</organism>
<protein>
    <submittedName>
        <fullName evidence="2">Uncharacterized protein</fullName>
    </submittedName>
</protein>
<reference evidence="2" key="1">
    <citation type="submission" date="2022-11" db="UniProtKB">
        <authorList>
            <consortium name="WormBaseParasite"/>
        </authorList>
    </citation>
    <scope>IDENTIFICATION</scope>
</reference>